<dbReference type="Gene3D" id="3.10.170.20">
    <property type="match status" value="1"/>
</dbReference>
<dbReference type="Pfam" id="PF01457">
    <property type="entry name" value="Peptidase_M8"/>
    <property type="match status" value="1"/>
</dbReference>
<dbReference type="SUPFAM" id="SSF55486">
    <property type="entry name" value="Metalloproteases ('zincins'), catalytic domain"/>
    <property type="match status" value="1"/>
</dbReference>
<dbReference type="GO" id="GO:0006508">
    <property type="term" value="P:proteolysis"/>
    <property type="evidence" value="ECO:0007669"/>
    <property type="project" value="UniProtKB-KW"/>
</dbReference>
<dbReference type="GO" id="GO:0007155">
    <property type="term" value="P:cell adhesion"/>
    <property type="evidence" value="ECO:0007669"/>
    <property type="project" value="InterPro"/>
</dbReference>
<keyword evidence="4 8" id="KW-0378">Hydrolase</keyword>
<comment type="cofactor">
    <cofactor evidence="7 8">
        <name>Zn(2+)</name>
        <dbReference type="ChEBI" id="CHEBI:29105"/>
    </cofactor>
    <text evidence="7 8">Binds 1 zinc ion per subunit.</text>
</comment>
<organism evidence="9 10">
    <name type="scientific">Trypanosoma cruzi marinkellei</name>
    <dbReference type="NCBI Taxonomy" id="85056"/>
    <lineage>
        <taxon>Eukaryota</taxon>
        <taxon>Discoba</taxon>
        <taxon>Euglenozoa</taxon>
        <taxon>Kinetoplastea</taxon>
        <taxon>Metakinetoplastina</taxon>
        <taxon>Trypanosomatida</taxon>
        <taxon>Trypanosomatidae</taxon>
        <taxon>Trypanosoma</taxon>
        <taxon>Schizotrypanum</taxon>
    </lineage>
</organism>
<evidence type="ECO:0000256" key="7">
    <source>
        <dbReference type="PIRSR" id="PIRSR601577-2"/>
    </source>
</evidence>
<sequence>MHSLNGNRHCEDGIVSSAHVIIFGNEVVPSAVNPHADRLLVQPPEGPLILPPFATGSFCCRFRVPTGHRSTGVANADTVLYVAAAPGGVWALPCATLEDDCPVAGAMHFAPAVSFHGCLATRIAAHLVAHAVGFTYPHMASRSMVRHVTGVRGGALSVVVHLTTAAMAAREHHDCDDIDGMELPDADEDGDAGVTLFAVPREGCVDGTNWLCRLLHGSDAGRIG</sequence>
<accession>K2LW38</accession>
<feature type="binding site" evidence="7">
    <location>
        <position position="130"/>
    </location>
    <ligand>
        <name>Zn(2+)</name>
        <dbReference type="ChEBI" id="CHEBI:29105"/>
        <note>catalytic</note>
    </ligand>
</feature>
<keyword evidence="3 7" id="KW-0479">Metal-binding</keyword>
<evidence type="ECO:0000256" key="4">
    <source>
        <dbReference type="ARBA" id="ARBA00022801"/>
    </source>
</evidence>
<dbReference type="AlphaFoldDB" id="K2LW38"/>
<evidence type="ECO:0000313" key="10">
    <source>
        <dbReference type="Proteomes" id="UP000007350"/>
    </source>
</evidence>
<evidence type="ECO:0000256" key="3">
    <source>
        <dbReference type="ARBA" id="ARBA00022723"/>
    </source>
</evidence>
<comment type="similarity">
    <text evidence="1 8">Belongs to the peptidase M8 family.</text>
</comment>
<evidence type="ECO:0000256" key="8">
    <source>
        <dbReference type="RuleBase" id="RU366077"/>
    </source>
</evidence>
<keyword evidence="5 7" id="KW-0862">Zinc</keyword>
<dbReference type="Proteomes" id="UP000007350">
    <property type="component" value="Unassembled WGS sequence"/>
</dbReference>
<comment type="caution">
    <text evidence="9">The sequence shown here is derived from an EMBL/GenBank/DDBJ whole genome shotgun (WGS) entry which is preliminary data.</text>
</comment>
<keyword evidence="2 8" id="KW-0645">Protease</keyword>
<name>K2LW38_TRYCR</name>
<feature type="binding site" evidence="7">
    <location>
        <position position="126"/>
    </location>
    <ligand>
        <name>Zn(2+)</name>
        <dbReference type="ChEBI" id="CHEBI:29105"/>
        <note>catalytic</note>
    </ligand>
</feature>
<dbReference type="InterPro" id="IPR001577">
    <property type="entry name" value="Peptidase_M8"/>
</dbReference>
<gene>
    <name evidence="9" type="ORF">MOQ_009341</name>
</gene>
<evidence type="ECO:0000313" key="9">
    <source>
        <dbReference type="EMBL" id="EKF26948.1"/>
    </source>
</evidence>
<dbReference type="EC" id="3.4.24.-" evidence="8"/>
<reference evidence="9 10" key="1">
    <citation type="journal article" date="2012" name="BMC Genomics">
        <title>Comparative genomic analysis of human infective Trypanosoma cruzi lineages with the bat-restricted subspecies T. cruzi marinkellei.</title>
        <authorList>
            <person name="Franzen O."/>
            <person name="Talavera-Lopez C."/>
            <person name="Ochaya S."/>
            <person name="Butler C.E."/>
            <person name="Messenger L.A."/>
            <person name="Lewis M.D."/>
            <person name="Llewellyn M.S."/>
            <person name="Marinkelle C.J."/>
            <person name="Tyler K.M."/>
            <person name="Miles M.A."/>
            <person name="Andersson B."/>
        </authorList>
    </citation>
    <scope>NUCLEOTIDE SEQUENCE [LARGE SCALE GENOMIC DNA]</scope>
    <source>
        <strain evidence="9 10">B7</strain>
    </source>
</reference>
<dbReference type="GO" id="GO:0016020">
    <property type="term" value="C:membrane"/>
    <property type="evidence" value="ECO:0007669"/>
    <property type="project" value="InterPro"/>
</dbReference>
<evidence type="ECO:0000256" key="5">
    <source>
        <dbReference type="ARBA" id="ARBA00022833"/>
    </source>
</evidence>
<proteinExistence type="inferred from homology"/>
<dbReference type="GO" id="GO:0004222">
    <property type="term" value="F:metalloendopeptidase activity"/>
    <property type="evidence" value="ECO:0007669"/>
    <property type="project" value="UniProtKB-UniRule"/>
</dbReference>
<evidence type="ECO:0000256" key="1">
    <source>
        <dbReference type="ARBA" id="ARBA00005860"/>
    </source>
</evidence>
<dbReference type="GO" id="GO:0046872">
    <property type="term" value="F:metal ion binding"/>
    <property type="evidence" value="ECO:0007669"/>
    <property type="project" value="UniProtKB-KW"/>
</dbReference>
<dbReference type="OrthoDB" id="251292at2759"/>
<keyword evidence="6 7" id="KW-0482">Metalloprotease</keyword>
<evidence type="ECO:0000256" key="6">
    <source>
        <dbReference type="ARBA" id="ARBA00023049"/>
    </source>
</evidence>
<dbReference type="Gene3D" id="3.90.132.10">
    <property type="entry name" value="Leishmanolysin , domain 2"/>
    <property type="match status" value="1"/>
</dbReference>
<dbReference type="EMBL" id="AHKC01019594">
    <property type="protein sequence ID" value="EKF26948.1"/>
    <property type="molecule type" value="Genomic_DNA"/>
</dbReference>
<dbReference type="PRINTS" id="PR00782">
    <property type="entry name" value="LSHMANOLYSIN"/>
</dbReference>
<keyword evidence="10" id="KW-1185">Reference proteome</keyword>
<evidence type="ECO:0000256" key="2">
    <source>
        <dbReference type="ARBA" id="ARBA00022670"/>
    </source>
</evidence>
<protein>
    <recommendedName>
        <fullName evidence="8">Leishmanolysin-like peptidase</fullName>
        <ecNumber evidence="8">3.4.24.-</ecNumber>
    </recommendedName>
</protein>